<proteinExistence type="predicted"/>
<keyword evidence="2" id="KW-0472">Membrane</keyword>
<dbReference type="EMBL" id="CP029556">
    <property type="protein sequence ID" value="AXA85460.1"/>
    <property type="molecule type" value="Genomic_DNA"/>
</dbReference>
<dbReference type="PANTHER" id="PTHR35603">
    <property type="match status" value="1"/>
</dbReference>
<accession>A0A344J8V0</accession>
<evidence type="ECO:0000256" key="1">
    <source>
        <dbReference type="ARBA" id="ARBA00004370"/>
    </source>
</evidence>
<dbReference type="NCBIfam" id="NF008437">
    <property type="entry name" value="PRK11280.1"/>
    <property type="match status" value="1"/>
</dbReference>
<sequence length="265" mass="27601">MYVDNKILAVALGSLLVGGGAVAAYHTLQSEPARTGVESMVTAQPNTASQAGPEIAPLNLAAGPAVSYAPIVGVKEVKSSSAQYAQVLDVDPVTRSVAQSQPRQECRDVAVAQRLPERDGNVGGTVAGAVIGGLLGNQVGGGDGRKVATAAGAVAGGFVGNRIDRRHVGGRVVQGTERQCHTVSDTVNRDKVIGYDVTFRNPDGSTGMKRMTSRPGSRISLGKATTTTGYDVTYEVNGEQKVVRMEDRPTVDRFRIVDGQVITKG</sequence>
<dbReference type="InterPro" id="IPR008816">
    <property type="entry name" value="Gly_zipper_2TM_dom"/>
</dbReference>
<dbReference type="OrthoDB" id="9132795at2"/>
<keyword evidence="3" id="KW-0732">Signal</keyword>
<dbReference type="InterPro" id="IPR051407">
    <property type="entry name" value="Bact_OM_lipoprot/Surf_antigen"/>
</dbReference>
<comment type="subcellular location">
    <subcellularLocation>
        <location evidence="1">Membrane</location>
    </subcellularLocation>
</comment>
<dbReference type="Proteomes" id="UP000251842">
    <property type="component" value="Chromosome"/>
</dbReference>
<feature type="chain" id="PRO_5016748539" description="Glycine zipper 2TM domain-containing protein" evidence="3">
    <location>
        <begin position="24"/>
        <end position="265"/>
    </location>
</feature>
<reference evidence="6" key="1">
    <citation type="submission" date="2018-05" db="EMBL/GenBank/DDBJ databases">
        <title>Luteimonas pekinense sp. nov., isolated from human Meibomian gland secretions, Beijing, China.</title>
        <authorList>
            <person name="Wen T."/>
            <person name="Bai H."/>
            <person name="Lv H."/>
        </authorList>
    </citation>
    <scope>NUCLEOTIDE SEQUENCE [LARGE SCALE GENOMIC DNA]</scope>
    <source>
        <strain evidence="6">83-4</strain>
    </source>
</reference>
<organism evidence="5 6">
    <name type="scientific">Solilutibacter oculi</name>
    <dbReference type="NCBI Taxonomy" id="2698682"/>
    <lineage>
        <taxon>Bacteria</taxon>
        <taxon>Pseudomonadati</taxon>
        <taxon>Pseudomonadota</taxon>
        <taxon>Gammaproteobacteria</taxon>
        <taxon>Lysobacterales</taxon>
        <taxon>Lysobacteraceae</taxon>
        <taxon>Solilutibacter</taxon>
    </lineage>
</organism>
<evidence type="ECO:0000256" key="2">
    <source>
        <dbReference type="ARBA" id="ARBA00023136"/>
    </source>
</evidence>
<feature type="signal peptide" evidence="3">
    <location>
        <begin position="1"/>
        <end position="23"/>
    </location>
</feature>
<evidence type="ECO:0000313" key="6">
    <source>
        <dbReference type="Proteomes" id="UP000251842"/>
    </source>
</evidence>
<evidence type="ECO:0000259" key="4">
    <source>
        <dbReference type="Pfam" id="PF05433"/>
    </source>
</evidence>
<name>A0A344J8V0_9GAMM</name>
<evidence type="ECO:0000313" key="5">
    <source>
        <dbReference type="EMBL" id="AXA85460.1"/>
    </source>
</evidence>
<protein>
    <recommendedName>
        <fullName evidence="4">Glycine zipper 2TM domain-containing protein</fullName>
    </recommendedName>
</protein>
<gene>
    <name evidence="5" type="ORF">DCD74_04705</name>
</gene>
<dbReference type="Pfam" id="PF05433">
    <property type="entry name" value="Rick_17kDa_Anti"/>
    <property type="match status" value="1"/>
</dbReference>
<feature type="domain" description="Glycine zipper 2TM" evidence="4">
    <location>
        <begin position="123"/>
        <end position="163"/>
    </location>
</feature>
<dbReference type="KEGG" id="lue:DCD74_04705"/>
<keyword evidence="6" id="KW-1185">Reference proteome</keyword>
<dbReference type="GO" id="GO:0019867">
    <property type="term" value="C:outer membrane"/>
    <property type="evidence" value="ECO:0007669"/>
    <property type="project" value="InterPro"/>
</dbReference>
<dbReference type="RefSeq" id="WP_112927661.1">
    <property type="nucleotide sequence ID" value="NZ_CP029556.1"/>
</dbReference>
<dbReference type="PANTHER" id="PTHR35603:SF2">
    <property type="entry name" value="OUTER MEMBRANE LIPOPROTEIN"/>
    <property type="match status" value="1"/>
</dbReference>
<dbReference type="AlphaFoldDB" id="A0A344J8V0"/>
<evidence type="ECO:0000256" key="3">
    <source>
        <dbReference type="SAM" id="SignalP"/>
    </source>
</evidence>